<evidence type="ECO:0000313" key="1">
    <source>
        <dbReference type="EMBL" id="TCS35584.1"/>
    </source>
</evidence>
<evidence type="ECO:0000313" key="2">
    <source>
        <dbReference type="Proteomes" id="UP000295382"/>
    </source>
</evidence>
<dbReference type="EMBL" id="SLZQ01000010">
    <property type="protein sequence ID" value="TCS35584.1"/>
    <property type="molecule type" value="Genomic_DNA"/>
</dbReference>
<dbReference type="Gene3D" id="3.30.70.100">
    <property type="match status" value="1"/>
</dbReference>
<sequence length="51" mass="5578">MYAVIFRAKIGAIDDEYIRVAAMLRETALTSFGCLDFVSVSEGNAEVAISY</sequence>
<gene>
    <name evidence="1" type="ORF">EDC30_11052</name>
</gene>
<accession>A0A4R3HSF2</accession>
<proteinExistence type="predicted"/>
<evidence type="ECO:0008006" key="3">
    <source>
        <dbReference type="Google" id="ProtNLM"/>
    </source>
</evidence>
<organism evidence="1 2">
    <name type="scientific">Paucimonas lemoignei</name>
    <name type="common">Pseudomonas lemoignei</name>
    <dbReference type="NCBI Taxonomy" id="29443"/>
    <lineage>
        <taxon>Bacteria</taxon>
        <taxon>Pseudomonadati</taxon>
        <taxon>Pseudomonadota</taxon>
        <taxon>Betaproteobacteria</taxon>
        <taxon>Burkholderiales</taxon>
        <taxon>Burkholderiaceae</taxon>
        <taxon>Paucimonas</taxon>
    </lineage>
</organism>
<protein>
    <recommendedName>
        <fullName evidence="3">Antibiotic biosynthesis monooxygenase</fullName>
    </recommendedName>
</protein>
<name>A0A4R3HSF2_PAULE</name>
<keyword evidence="2" id="KW-1185">Reference proteome</keyword>
<dbReference type="RefSeq" id="WP_207907289.1">
    <property type="nucleotide sequence ID" value="NZ_SLZQ01000010.1"/>
</dbReference>
<reference evidence="1 2" key="1">
    <citation type="submission" date="2019-03" db="EMBL/GenBank/DDBJ databases">
        <title>Genomic Encyclopedia of Type Strains, Phase IV (KMG-IV): sequencing the most valuable type-strain genomes for metagenomic binning, comparative biology and taxonomic classification.</title>
        <authorList>
            <person name="Goeker M."/>
        </authorList>
    </citation>
    <scope>NUCLEOTIDE SEQUENCE [LARGE SCALE GENOMIC DNA]</scope>
    <source>
        <strain evidence="1 2">DSM 7445</strain>
    </source>
</reference>
<comment type="caution">
    <text evidence="1">The sequence shown here is derived from an EMBL/GenBank/DDBJ whole genome shotgun (WGS) entry which is preliminary data.</text>
</comment>
<dbReference type="Proteomes" id="UP000295382">
    <property type="component" value="Unassembled WGS sequence"/>
</dbReference>
<dbReference type="AlphaFoldDB" id="A0A4R3HSF2"/>